<organism evidence="3 4">
    <name type="scientific">Skermania pinensis</name>
    <dbReference type="NCBI Taxonomy" id="39122"/>
    <lineage>
        <taxon>Bacteria</taxon>
        <taxon>Bacillati</taxon>
        <taxon>Actinomycetota</taxon>
        <taxon>Actinomycetes</taxon>
        <taxon>Mycobacteriales</taxon>
        <taxon>Gordoniaceae</taxon>
        <taxon>Skermania</taxon>
    </lineage>
</organism>
<evidence type="ECO:0000259" key="2">
    <source>
        <dbReference type="Pfam" id="PF02342"/>
    </source>
</evidence>
<accession>A0ABX8SF18</accession>
<keyword evidence="4" id="KW-1185">Reference proteome</keyword>
<evidence type="ECO:0000313" key="4">
    <source>
        <dbReference type="Proteomes" id="UP000887023"/>
    </source>
</evidence>
<feature type="domain" description="TerD" evidence="2">
    <location>
        <begin position="45"/>
        <end position="213"/>
    </location>
</feature>
<dbReference type="InterPro" id="IPR003325">
    <property type="entry name" value="TerD"/>
</dbReference>
<dbReference type="PANTHER" id="PTHR32097">
    <property type="entry name" value="CAMP-BINDING PROTEIN 1-RELATED"/>
    <property type="match status" value="1"/>
</dbReference>
<name>A0ABX8SF18_9ACTN</name>
<dbReference type="Gene3D" id="2.60.60.30">
    <property type="entry name" value="sav2460 like domains"/>
    <property type="match status" value="1"/>
</dbReference>
<dbReference type="Pfam" id="PF02342">
    <property type="entry name" value="TerD"/>
    <property type="match status" value="1"/>
</dbReference>
<dbReference type="CDD" id="cd06974">
    <property type="entry name" value="TerD_like"/>
    <property type="match status" value="1"/>
</dbReference>
<proteinExistence type="predicted"/>
<protein>
    <submittedName>
        <fullName evidence="3">TerD family protein</fullName>
    </submittedName>
</protein>
<gene>
    <name evidence="3" type="ORF">KV203_18110</name>
</gene>
<dbReference type="EMBL" id="CP079105">
    <property type="protein sequence ID" value="QXQ16046.1"/>
    <property type="molecule type" value="Genomic_DNA"/>
</dbReference>
<sequence>MPRRAAPARASVGAGPAADRAGRCRRSGRASQSSSNHSRARLVGVNLLTGQQFPLRRNDGTELGTIRMGLGWDPVYVAGTAHEVDLDASALLFAGDGIVDVSFYGQLISRDGSVRHRGDNLTGEGDGDDEIIIVDLTRVPEYVTSIVFVVTSYGGHTFEEISNAFCRLVDVATDQELANFTLRGGLPFTGMVMAAVHRASGEWVLEAVGAGISAKHPSEAAQQVAAMLAAP</sequence>
<dbReference type="PANTHER" id="PTHR32097:SF17">
    <property type="entry name" value="CAMP-BINDING PROTEIN 1-RELATED"/>
    <property type="match status" value="1"/>
</dbReference>
<evidence type="ECO:0000256" key="1">
    <source>
        <dbReference type="SAM" id="MobiDB-lite"/>
    </source>
</evidence>
<feature type="region of interest" description="Disordered" evidence="1">
    <location>
        <begin position="1"/>
        <end position="38"/>
    </location>
</feature>
<reference evidence="3" key="1">
    <citation type="submission" date="2021-07" db="EMBL/GenBank/DDBJ databases">
        <title>Candidatus Kaistella beijingensis sp. nov. isolated from a municipal wastewater treatment plant is involved in sludge foaming.</title>
        <authorList>
            <person name="Song Y."/>
            <person name="Liu S.-J."/>
        </authorList>
    </citation>
    <scope>NUCLEOTIDE SEQUENCE</scope>
    <source>
        <strain evidence="3">DSM 43998</strain>
    </source>
</reference>
<dbReference type="Proteomes" id="UP000887023">
    <property type="component" value="Chromosome"/>
</dbReference>
<dbReference type="InterPro" id="IPR051324">
    <property type="entry name" value="Stress/Tellurium_Resist"/>
</dbReference>
<evidence type="ECO:0000313" key="3">
    <source>
        <dbReference type="EMBL" id="QXQ16046.1"/>
    </source>
</evidence>